<comment type="similarity">
    <text evidence="2 8">Belongs to the periplasmic pilus chaperone family.</text>
</comment>
<evidence type="ECO:0000256" key="6">
    <source>
        <dbReference type="ARBA" id="ARBA00023186"/>
    </source>
</evidence>
<keyword evidence="7" id="KW-0393">Immunoglobulin domain</keyword>
<evidence type="ECO:0000256" key="2">
    <source>
        <dbReference type="ARBA" id="ARBA00007399"/>
    </source>
</evidence>
<evidence type="ECO:0000256" key="4">
    <source>
        <dbReference type="ARBA" id="ARBA00022729"/>
    </source>
</evidence>
<comment type="subcellular location">
    <subcellularLocation>
        <location evidence="1 8">Periplasm</location>
    </subcellularLocation>
</comment>
<dbReference type="PROSITE" id="PS00635">
    <property type="entry name" value="PILI_CHAPERONE"/>
    <property type="match status" value="1"/>
</dbReference>
<evidence type="ECO:0000313" key="12">
    <source>
        <dbReference type="EMBL" id="MSE15837.1"/>
    </source>
</evidence>
<dbReference type="PANTHER" id="PTHR30251">
    <property type="entry name" value="PILUS ASSEMBLY CHAPERONE"/>
    <property type="match status" value="1"/>
</dbReference>
<dbReference type="InterPro" id="IPR013783">
    <property type="entry name" value="Ig-like_fold"/>
</dbReference>
<evidence type="ECO:0000256" key="8">
    <source>
        <dbReference type="RuleBase" id="RU003918"/>
    </source>
</evidence>
<evidence type="ECO:0000259" key="10">
    <source>
        <dbReference type="Pfam" id="PF00345"/>
    </source>
</evidence>
<dbReference type="Pfam" id="PF00345">
    <property type="entry name" value="PapD_N"/>
    <property type="match status" value="1"/>
</dbReference>
<evidence type="ECO:0000313" key="15">
    <source>
        <dbReference type="Proteomes" id="UP000461948"/>
    </source>
</evidence>
<dbReference type="FunFam" id="2.60.40.10:FF:000458">
    <property type="entry name" value="Molecular chaperone FimC"/>
    <property type="match status" value="1"/>
</dbReference>
<protein>
    <submittedName>
        <fullName evidence="13">Chaperone protein fimC</fullName>
    </submittedName>
    <submittedName>
        <fullName evidence="12">Fimbria/pilus periplasmic chaperone</fullName>
    </submittedName>
</protein>
<dbReference type="AlphaFoldDB" id="A0A356RQL8"/>
<dbReference type="Proteomes" id="UP000461948">
    <property type="component" value="Unassembled WGS sequence"/>
</dbReference>
<evidence type="ECO:0000259" key="11">
    <source>
        <dbReference type="Pfam" id="PF02753"/>
    </source>
</evidence>
<dbReference type="InterPro" id="IPR016147">
    <property type="entry name" value="Pili_assmbl_chaperone_N"/>
</dbReference>
<proteinExistence type="inferred from homology"/>
<gene>
    <name evidence="13" type="primary">fimC_4</name>
    <name evidence="12" type="ORF">GKC49_12165</name>
    <name evidence="13" type="ORF">NCTC9381_06022</name>
</gene>
<keyword evidence="6 8" id="KW-0143">Chaperone</keyword>
<dbReference type="RefSeq" id="WP_033759838.1">
    <property type="nucleotide sequence ID" value="NZ_CP034150.1"/>
</dbReference>
<dbReference type="Pfam" id="PF02753">
    <property type="entry name" value="PapD_C"/>
    <property type="match status" value="1"/>
</dbReference>
<reference evidence="13 14" key="1">
    <citation type="submission" date="2018-06" db="EMBL/GenBank/DDBJ databases">
        <authorList>
            <consortium name="Pathogen Informatics"/>
            <person name="Doyle S."/>
        </authorList>
    </citation>
    <scope>NUCLEOTIDE SEQUENCE [LARGE SCALE GENOMIC DNA]</scope>
    <source>
        <strain evidence="13 14">NCTC9381</strain>
    </source>
</reference>
<keyword evidence="3" id="KW-1029">Fimbrium biogenesis</keyword>
<dbReference type="Gene3D" id="2.60.40.10">
    <property type="entry name" value="Immunoglobulins"/>
    <property type="match status" value="2"/>
</dbReference>
<reference evidence="12 15" key="2">
    <citation type="submission" date="2019-11" db="EMBL/GenBank/DDBJ databases">
        <title>Draft Genome Sequence of Plant Growth-Promoting Rhizosphere-Associated Bacteria.</title>
        <authorList>
            <person name="Vasilyev I.Y."/>
            <person name="Radchenko V."/>
            <person name="Ilnitskaya E.V."/>
        </authorList>
    </citation>
    <scope>NUCLEOTIDE SEQUENCE [LARGE SCALE GENOMIC DNA]</scope>
    <source>
        <strain evidence="12 15">VRA_MhP_f</strain>
    </source>
</reference>
<organism evidence="13 14">
    <name type="scientific">Enterobacter agglomerans</name>
    <name type="common">Erwinia herbicola</name>
    <name type="synonym">Pantoea agglomerans</name>
    <dbReference type="NCBI Taxonomy" id="549"/>
    <lineage>
        <taxon>Bacteria</taxon>
        <taxon>Pseudomonadati</taxon>
        <taxon>Pseudomonadota</taxon>
        <taxon>Gammaproteobacteria</taxon>
        <taxon>Enterobacterales</taxon>
        <taxon>Erwiniaceae</taxon>
        <taxon>Pantoea</taxon>
        <taxon>Pantoea agglomerans group</taxon>
    </lineage>
</organism>
<keyword evidence="5" id="KW-0574">Periplasm</keyword>
<accession>A0A356RQL8</accession>
<sequence>MKKKSFKFLISCLLAFTVTSSAFASVTIIGTRVIYPATEKEVTVRLDNHGNQPALVQAWIDNGNPDEALDKINVPFVLLPPVFRMEANKGQTLRIVYTGSNLPKDKESVFWLNVLDIPPRDKSLANQNQLQMAIRSRIKIFFRPARFDAMQATEAASGLIWHQGEKANQLTATNNSSFYVNVSQINAEDNAGRKVVSEKGDMLAPGETKSFSLKGLNANQIKTNFHYQYLDDYGAARNVDAKISQ</sequence>
<feature type="domain" description="Pili assembly chaperone C-terminal" evidence="11">
    <location>
        <begin position="173"/>
        <end position="236"/>
    </location>
</feature>
<evidence type="ECO:0000313" key="13">
    <source>
        <dbReference type="EMBL" id="SUE07252.1"/>
    </source>
</evidence>
<dbReference type="PRINTS" id="PR00969">
    <property type="entry name" value="CHAPERONPILI"/>
</dbReference>
<dbReference type="PANTHER" id="PTHR30251:SF2">
    <property type="entry name" value="FIMBRIAL CHAPERONE YADV-RELATED"/>
    <property type="match status" value="1"/>
</dbReference>
<keyword evidence="4 9" id="KW-0732">Signal</keyword>
<dbReference type="SUPFAM" id="SSF49584">
    <property type="entry name" value="Periplasmic chaperone C-domain"/>
    <property type="match status" value="1"/>
</dbReference>
<evidence type="ECO:0000313" key="14">
    <source>
        <dbReference type="Proteomes" id="UP000254640"/>
    </source>
</evidence>
<evidence type="ECO:0000256" key="7">
    <source>
        <dbReference type="ARBA" id="ARBA00023319"/>
    </source>
</evidence>
<dbReference type="EMBL" id="UGSO01000003">
    <property type="protein sequence ID" value="SUE07252.1"/>
    <property type="molecule type" value="Genomic_DNA"/>
</dbReference>
<dbReference type="InterPro" id="IPR036316">
    <property type="entry name" value="Pili_assmbl_chap_C_dom_sf"/>
</dbReference>
<dbReference type="GeneID" id="66827341"/>
<dbReference type="InterPro" id="IPR001829">
    <property type="entry name" value="Pili_assmbl_chaperone_bac"/>
</dbReference>
<dbReference type="InterPro" id="IPR016148">
    <property type="entry name" value="Pili_assmbl_chaperone_C"/>
</dbReference>
<feature type="domain" description="Pili assembly chaperone N-terminal" evidence="10">
    <location>
        <begin position="26"/>
        <end position="146"/>
    </location>
</feature>
<dbReference type="InterPro" id="IPR018046">
    <property type="entry name" value="Pili_assmbl_chaperone_CS"/>
</dbReference>
<dbReference type="GO" id="GO:0071555">
    <property type="term" value="P:cell wall organization"/>
    <property type="evidence" value="ECO:0007669"/>
    <property type="project" value="InterPro"/>
</dbReference>
<dbReference type="InterPro" id="IPR050643">
    <property type="entry name" value="Periplasmic_pilus_chap"/>
</dbReference>
<feature type="signal peptide" evidence="9">
    <location>
        <begin position="1"/>
        <end position="24"/>
    </location>
</feature>
<dbReference type="EMBL" id="WKLC01000479">
    <property type="protein sequence ID" value="MSE15837.1"/>
    <property type="molecule type" value="Genomic_DNA"/>
</dbReference>
<evidence type="ECO:0000256" key="1">
    <source>
        <dbReference type="ARBA" id="ARBA00004418"/>
    </source>
</evidence>
<evidence type="ECO:0000256" key="3">
    <source>
        <dbReference type="ARBA" id="ARBA00022558"/>
    </source>
</evidence>
<feature type="chain" id="PRO_5042703661" evidence="9">
    <location>
        <begin position="25"/>
        <end position="245"/>
    </location>
</feature>
<keyword evidence="14" id="KW-1185">Reference proteome</keyword>
<dbReference type="Proteomes" id="UP000254640">
    <property type="component" value="Unassembled WGS sequence"/>
</dbReference>
<dbReference type="SUPFAM" id="SSF49354">
    <property type="entry name" value="PapD-like"/>
    <property type="match status" value="1"/>
</dbReference>
<dbReference type="GO" id="GO:0030288">
    <property type="term" value="C:outer membrane-bounded periplasmic space"/>
    <property type="evidence" value="ECO:0007669"/>
    <property type="project" value="InterPro"/>
</dbReference>
<dbReference type="InterPro" id="IPR008962">
    <property type="entry name" value="PapD-like_sf"/>
</dbReference>
<name>A0A356RQL8_ENTAG</name>
<evidence type="ECO:0000256" key="5">
    <source>
        <dbReference type="ARBA" id="ARBA00022764"/>
    </source>
</evidence>
<evidence type="ECO:0000256" key="9">
    <source>
        <dbReference type="SAM" id="SignalP"/>
    </source>
</evidence>